<feature type="binding site" evidence="10">
    <location>
        <position position="78"/>
    </location>
    <ligand>
        <name>Na(+)</name>
        <dbReference type="ChEBI" id="CHEBI:29101"/>
        <note>structural</note>
    </ligand>
</feature>
<feature type="transmembrane region" description="Helical" evidence="10">
    <location>
        <begin position="12"/>
        <end position="31"/>
    </location>
</feature>
<evidence type="ECO:0000256" key="10">
    <source>
        <dbReference type="HAMAP-Rule" id="MF_00454"/>
    </source>
</evidence>
<dbReference type="GO" id="GO:0140114">
    <property type="term" value="P:cellular detoxification of fluoride"/>
    <property type="evidence" value="ECO:0007669"/>
    <property type="project" value="UniProtKB-UniRule"/>
</dbReference>
<feature type="transmembrane region" description="Helical" evidence="10">
    <location>
        <begin position="37"/>
        <end position="55"/>
    </location>
</feature>
<evidence type="ECO:0000256" key="4">
    <source>
        <dbReference type="ARBA" id="ARBA00022989"/>
    </source>
</evidence>
<evidence type="ECO:0000313" key="11">
    <source>
        <dbReference type="EMBL" id="KNE19848.1"/>
    </source>
</evidence>
<dbReference type="Pfam" id="PF02537">
    <property type="entry name" value="CRCB"/>
    <property type="match status" value="1"/>
</dbReference>
<keyword evidence="10" id="KW-0915">Sodium</keyword>
<comment type="function">
    <text evidence="9 10">Fluoride-specific ion channel. Important for reducing fluoride concentration in the cell, thus reducing its toxicity.</text>
</comment>
<dbReference type="PANTHER" id="PTHR28259:SF1">
    <property type="entry name" value="FLUORIDE EXPORT PROTEIN 1-RELATED"/>
    <property type="match status" value="1"/>
</dbReference>
<feature type="transmembrane region" description="Helical" evidence="10">
    <location>
        <begin position="98"/>
        <end position="120"/>
    </location>
</feature>
<keyword evidence="2 10" id="KW-1003">Cell membrane</keyword>
<dbReference type="GO" id="GO:0005886">
    <property type="term" value="C:plasma membrane"/>
    <property type="evidence" value="ECO:0007669"/>
    <property type="project" value="UniProtKB-SubCell"/>
</dbReference>
<evidence type="ECO:0000256" key="3">
    <source>
        <dbReference type="ARBA" id="ARBA00022692"/>
    </source>
</evidence>
<keyword evidence="6 10" id="KW-0407">Ion channel</keyword>
<dbReference type="InterPro" id="IPR003691">
    <property type="entry name" value="FluC"/>
</dbReference>
<evidence type="ECO:0000256" key="1">
    <source>
        <dbReference type="ARBA" id="ARBA00004651"/>
    </source>
</evidence>
<dbReference type="PATRIC" id="fig|1473.5.peg.1795"/>
<dbReference type="EMBL" id="LGTO01000007">
    <property type="protein sequence ID" value="KNE19848.1"/>
    <property type="molecule type" value="Genomic_DNA"/>
</dbReference>
<dbReference type="GO" id="GO:0062054">
    <property type="term" value="F:fluoride channel activity"/>
    <property type="evidence" value="ECO:0007669"/>
    <property type="project" value="UniProtKB-UniRule"/>
</dbReference>
<dbReference type="PANTHER" id="PTHR28259">
    <property type="entry name" value="FLUORIDE EXPORT PROTEIN 1-RELATED"/>
    <property type="match status" value="1"/>
</dbReference>
<organism evidence="11 12">
    <name type="scientific">Virgibacillus pantothenticus</name>
    <dbReference type="NCBI Taxonomy" id="1473"/>
    <lineage>
        <taxon>Bacteria</taxon>
        <taxon>Bacillati</taxon>
        <taxon>Bacillota</taxon>
        <taxon>Bacilli</taxon>
        <taxon>Bacillales</taxon>
        <taxon>Bacillaceae</taxon>
        <taxon>Virgibacillus</taxon>
    </lineage>
</organism>
<dbReference type="GO" id="GO:0046872">
    <property type="term" value="F:metal ion binding"/>
    <property type="evidence" value="ECO:0007669"/>
    <property type="project" value="UniProtKB-KW"/>
</dbReference>
<feature type="binding site" evidence="10">
    <location>
        <position position="81"/>
    </location>
    <ligand>
        <name>Na(+)</name>
        <dbReference type="ChEBI" id="CHEBI:29101"/>
        <note>structural</note>
    </ligand>
</feature>
<keyword evidence="10" id="KW-0406">Ion transport</keyword>
<name>A0A0L0QNM0_VIRPA</name>
<dbReference type="GeneID" id="66871064"/>
<keyword evidence="10" id="KW-0813">Transport</keyword>
<keyword evidence="12" id="KW-1185">Reference proteome</keyword>
<evidence type="ECO:0000256" key="8">
    <source>
        <dbReference type="ARBA" id="ARBA00035585"/>
    </source>
</evidence>
<dbReference type="NCBIfam" id="TIGR00494">
    <property type="entry name" value="crcB"/>
    <property type="match status" value="1"/>
</dbReference>
<reference evidence="12" key="1">
    <citation type="submission" date="2015-07" db="EMBL/GenBank/DDBJ databases">
        <title>Fjat-10053 dsm26.</title>
        <authorList>
            <person name="Liu B."/>
            <person name="Wang J."/>
            <person name="Zhu Y."/>
            <person name="Liu G."/>
            <person name="Chen Q."/>
            <person name="Chen Z."/>
            <person name="Lan J."/>
            <person name="Che J."/>
            <person name="Ge C."/>
            <person name="Shi H."/>
            <person name="Pan Z."/>
            <person name="Liu X."/>
        </authorList>
    </citation>
    <scope>NUCLEOTIDE SEQUENCE [LARGE SCALE GENOMIC DNA]</scope>
    <source>
        <strain evidence="12">DSM 26</strain>
    </source>
</reference>
<comment type="activity regulation">
    <text evidence="10">Na(+) is not transported, but it plays an essential structural role and its presence is essential for fluoride channel function.</text>
</comment>
<evidence type="ECO:0000256" key="6">
    <source>
        <dbReference type="ARBA" id="ARBA00023303"/>
    </source>
</evidence>
<proteinExistence type="inferred from homology"/>
<dbReference type="Proteomes" id="UP000036780">
    <property type="component" value="Unassembled WGS sequence"/>
</dbReference>
<dbReference type="AlphaFoldDB" id="A0A0L0QNM0"/>
<dbReference type="RefSeq" id="WP_076361904.1">
    <property type="nucleotide sequence ID" value="NZ_BOSN01000008.1"/>
</dbReference>
<evidence type="ECO:0000256" key="9">
    <source>
        <dbReference type="ARBA" id="ARBA00049940"/>
    </source>
</evidence>
<comment type="subcellular location">
    <subcellularLocation>
        <location evidence="1 10">Cell membrane</location>
        <topology evidence="1 10">Multi-pass membrane protein</topology>
    </subcellularLocation>
</comment>
<evidence type="ECO:0000256" key="2">
    <source>
        <dbReference type="ARBA" id="ARBA00022475"/>
    </source>
</evidence>
<feature type="transmembrane region" description="Helical" evidence="10">
    <location>
        <begin position="67"/>
        <end position="86"/>
    </location>
</feature>
<keyword evidence="5 10" id="KW-0472">Membrane</keyword>
<comment type="catalytic activity">
    <reaction evidence="8">
        <text>fluoride(in) = fluoride(out)</text>
        <dbReference type="Rhea" id="RHEA:76159"/>
        <dbReference type="ChEBI" id="CHEBI:17051"/>
    </reaction>
    <physiologicalReaction direction="left-to-right" evidence="8">
        <dbReference type="Rhea" id="RHEA:76160"/>
    </physiologicalReaction>
</comment>
<accession>A0A0L0QNM0</accession>
<keyword evidence="3 10" id="KW-0812">Transmembrane</keyword>
<evidence type="ECO:0000313" key="12">
    <source>
        <dbReference type="Proteomes" id="UP000036780"/>
    </source>
</evidence>
<comment type="similarity">
    <text evidence="7 10">Belongs to the fluoride channel Fluc/FEX (TC 1.A.43) family.</text>
</comment>
<keyword evidence="10" id="KW-0479">Metal-binding</keyword>
<sequence>MQISTRIKTMTAIGIGGAIGAMGRYGISFIFTAKGFPFATLCANLLGCFLLSLLLNHKQIKERLSPALFTALTTGLIGSFTTFSTFAVETIELWSNNVLLAIMYVLLSIIGGLLFCYMGYQFSIHTRKKAEV</sequence>
<evidence type="ECO:0000256" key="5">
    <source>
        <dbReference type="ARBA" id="ARBA00023136"/>
    </source>
</evidence>
<gene>
    <name evidence="10" type="primary">fluC</name>
    <name evidence="10" type="synonym">crcB</name>
    <name evidence="11" type="ORF">AFK71_15625</name>
</gene>
<keyword evidence="4 10" id="KW-1133">Transmembrane helix</keyword>
<evidence type="ECO:0000256" key="7">
    <source>
        <dbReference type="ARBA" id="ARBA00035120"/>
    </source>
</evidence>
<comment type="caution">
    <text evidence="11">The sequence shown here is derived from an EMBL/GenBank/DDBJ whole genome shotgun (WGS) entry which is preliminary data.</text>
</comment>
<dbReference type="HAMAP" id="MF_00454">
    <property type="entry name" value="FluC"/>
    <property type="match status" value="1"/>
</dbReference>
<protein>
    <recommendedName>
        <fullName evidence="10">Fluoride-specific ion channel FluC</fullName>
    </recommendedName>
</protein>